<evidence type="ECO:0000313" key="2">
    <source>
        <dbReference type="Proteomes" id="UP000823399"/>
    </source>
</evidence>
<keyword evidence="2" id="KW-1185">Reference proteome</keyword>
<dbReference type="RefSeq" id="XP_041291043.1">
    <property type="nucleotide sequence ID" value="XM_041431500.1"/>
</dbReference>
<dbReference type="GeneID" id="64693759"/>
<sequence>MSSLAKLPPLIQHHYHDDLESLFYILVHICIEFRGPLGVRRDLSADRSQEWLPHLWSAGTLQVGGDLKTLFFFAPKCAQTPETIPPLLQDATPTCNAMVPPDQEQRSIECSNIPGGP</sequence>
<dbReference type="AlphaFoldDB" id="A0A9P7JSP3"/>
<accession>A0A9P7JSP3</accession>
<dbReference type="OrthoDB" id="2682511at2759"/>
<comment type="caution">
    <text evidence="1">The sequence shown here is derived from an EMBL/GenBank/DDBJ whole genome shotgun (WGS) entry which is preliminary data.</text>
</comment>
<reference evidence="1" key="1">
    <citation type="journal article" date="2020" name="New Phytol.">
        <title>Comparative genomics reveals dynamic genome evolution in host specialist ectomycorrhizal fungi.</title>
        <authorList>
            <person name="Lofgren L.A."/>
            <person name="Nguyen N.H."/>
            <person name="Vilgalys R."/>
            <person name="Ruytinx J."/>
            <person name="Liao H.L."/>
            <person name="Branco S."/>
            <person name="Kuo A."/>
            <person name="LaButti K."/>
            <person name="Lipzen A."/>
            <person name="Andreopoulos W."/>
            <person name="Pangilinan J."/>
            <person name="Riley R."/>
            <person name="Hundley H."/>
            <person name="Na H."/>
            <person name="Barry K."/>
            <person name="Grigoriev I.V."/>
            <person name="Stajich J.E."/>
            <person name="Kennedy P.G."/>
        </authorList>
    </citation>
    <scope>NUCLEOTIDE SEQUENCE</scope>
    <source>
        <strain evidence="1">FC423</strain>
    </source>
</reference>
<evidence type="ECO:0000313" key="1">
    <source>
        <dbReference type="EMBL" id="KAG2104744.1"/>
    </source>
</evidence>
<name>A0A9P7JSP3_9AGAM</name>
<proteinExistence type="predicted"/>
<dbReference type="Proteomes" id="UP000823399">
    <property type="component" value="Unassembled WGS sequence"/>
</dbReference>
<dbReference type="EMBL" id="JABBWM010000040">
    <property type="protein sequence ID" value="KAG2104744.1"/>
    <property type="molecule type" value="Genomic_DNA"/>
</dbReference>
<organism evidence="1 2">
    <name type="scientific">Suillus discolor</name>
    <dbReference type="NCBI Taxonomy" id="1912936"/>
    <lineage>
        <taxon>Eukaryota</taxon>
        <taxon>Fungi</taxon>
        <taxon>Dikarya</taxon>
        <taxon>Basidiomycota</taxon>
        <taxon>Agaricomycotina</taxon>
        <taxon>Agaricomycetes</taxon>
        <taxon>Agaricomycetidae</taxon>
        <taxon>Boletales</taxon>
        <taxon>Suillineae</taxon>
        <taxon>Suillaceae</taxon>
        <taxon>Suillus</taxon>
    </lineage>
</organism>
<gene>
    <name evidence="1" type="ORF">F5147DRAFT_579743</name>
</gene>
<protein>
    <recommendedName>
        <fullName evidence="3">Fungal-type protein kinase domain-containing protein</fullName>
    </recommendedName>
</protein>
<evidence type="ECO:0008006" key="3">
    <source>
        <dbReference type="Google" id="ProtNLM"/>
    </source>
</evidence>